<proteinExistence type="predicted"/>
<evidence type="ECO:0000256" key="1">
    <source>
        <dbReference type="SAM" id="Phobius"/>
    </source>
</evidence>
<protein>
    <submittedName>
        <fullName evidence="2">Uncharacterized protein</fullName>
    </submittedName>
</protein>
<feature type="transmembrane region" description="Helical" evidence="1">
    <location>
        <begin position="35"/>
        <end position="55"/>
    </location>
</feature>
<organism evidence="2 3">
    <name type="scientific">Microbulbifer variabilis</name>
    <dbReference type="NCBI Taxonomy" id="266805"/>
    <lineage>
        <taxon>Bacteria</taxon>
        <taxon>Pseudomonadati</taxon>
        <taxon>Pseudomonadota</taxon>
        <taxon>Gammaproteobacteria</taxon>
        <taxon>Cellvibrionales</taxon>
        <taxon>Microbulbiferaceae</taxon>
        <taxon>Microbulbifer</taxon>
    </lineage>
</organism>
<keyword evidence="1" id="KW-0472">Membrane</keyword>
<gene>
    <name evidence="2" type="ORF">MJO52_18475</name>
</gene>
<evidence type="ECO:0000313" key="3">
    <source>
        <dbReference type="Proteomes" id="UP001055658"/>
    </source>
</evidence>
<feature type="transmembrane region" description="Helical" evidence="1">
    <location>
        <begin position="75"/>
        <end position="100"/>
    </location>
</feature>
<dbReference type="RefSeq" id="WP_252083428.1">
    <property type="nucleotide sequence ID" value="NZ_CP092418.1"/>
</dbReference>
<name>A0ABY4V9R2_9GAMM</name>
<sequence>MWFFLEKISLASHLLTVLIILLGGGYWVRKSLNRFSVTGLLGAFLLSISVGLRFYLPEIESIDLGYKKPLSGSPIVWVIYMYGYNIGLFVFCLSVFCGVISKGCKKDFIGGL</sequence>
<dbReference type="Proteomes" id="UP001055658">
    <property type="component" value="Chromosome"/>
</dbReference>
<keyword evidence="3" id="KW-1185">Reference proteome</keyword>
<keyword evidence="1" id="KW-1133">Transmembrane helix</keyword>
<accession>A0ABY4V9R2</accession>
<reference evidence="2" key="1">
    <citation type="submission" date="2022-02" db="EMBL/GenBank/DDBJ databases">
        <title>Coral-associated bacteria.</title>
        <authorList>
            <person name="Tang K."/>
            <person name="Wang X."/>
        </authorList>
    </citation>
    <scope>NUCLEOTIDE SEQUENCE</scope>
    <source>
        <strain evidence="2">SCSIO 43006</strain>
    </source>
</reference>
<dbReference type="EMBL" id="CP092418">
    <property type="protein sequence ID" value="USD21025.1"/>
    <property type="molecule type" value="Genomic_DNA"/>
</dbReference>
<keyword evidence="1" id="KW-0812">Transmembrane</keyword>
<feature type="transmembrane region" description="Helical" evidence="1">
    <location>
        <begin position="12"/>
        <end position="28"/>
    </location>
</feature>
<evidence type="ECO:0000313" key="2">
    <source>
        <dbReference type="EMBL" id="USD21025.1"/>
    </source>
</evidence>